<reference evidence="2" key="1">
    <citation type="submission" date="2019-06" db="EMBL/GenBank/DDBJ databases">
        <authorList>
            <person name="Zheng W."/>
        </authorList>
    </citation>
    <scope>NUCLEOTIDE SEQUENCE</scope>
    <source>
        <strain evidence="2">QDHG01</strain>
    </source>
</reference>
<dbReference type="EMBL" id="RRYP01001948">
    <property type="protein sequence ID" value="TNV85298.1"/>
    <property type="molecule type" value="Genomic_DNA"/>
</dbReference>
<feature type="region of interest" description="Disordered" evidence="1">
    <location>
        <begin position="360"/>
        <end position="379"/>
    </location>
</feature>
<feature type="region of interest" description="Disordered" evidence="1">
    <location>
        <begin position="156"/>
        <end position="181"/>
    </location>
</feature>
<organism evidence="2 3">
    <name type="scientific">Halteria grandinella</name>
    <dbReference type="NCBI Taxonomy" id="5974"/>
    <lineage>
        <taxon>Eukaryota</taxon>
        <taxon>Sar</taxon>
        <taxon>Alveolata</taxon>
        <taxon>Ciliophora</taxon>
        <taxon>Intramacronucleata</taxon>
        <taxon>Spirotrichea</taxon>
        <taxon>Stichotrichia</taxon>
        <taxon>Sporadotrichida</taxon>
        <taxon>Halteriidae</taxon>
        <taxon>Halteria</taxon>
    </lineage>
</organism>
<sequence length="1087" mass="120989">MLAKDKLLNTHAPINSGQPSSTQVTMGGIYEHNYFQSGRNSGIHNGQVTVGTFQHSILQQPNGQMTTLTGGGSQKRTILIPSHMFHLQSSQVVGSLPEFPQRPSQQKKAKYNNSGGVENTEKAMVESGSKDQLAIYNYAPMEIEKRKKSSVLYKVNTKGPQSPGLDSPVDQESTQRATESTKGIQILKQNALQAMKEHSAVNNSTTKHSKQNTLQYALQPVQYFHTKKPSEMGQPPPLLIQEDMGYRRKETKEYIKTAIQQKELQYQGGSHIKKKKYQAFKNHQLLLAYQNIKNNPRAFSQKNTESSASPLKIPKVIGQDGVQHLLKEFQQSKDTFTTPGKFPYKAEDLLNIDLSIEKQGHTIEGGGSSPTTKTHQSPKLADVRPFPQAANQTNTSSFLKTQNLVMLPDIKGGRNQNIFPSGSKSQLKHFQTQQSWHLPMDKNAQPTQGSFLAAPGSPQQQTASSNDTIYNFTNTKGFNGAQHYFSSAKATKLKAKGLNKNTFTPLANENNVMYVDPGDLKNILTEYDQQPKKVVYLNQQMTSTSSPSQKIIKLNVEQFKSTKVIKELVQTMHKATHSTTFKLLPTQQLSLPRELNTSKMQTVLVNLSRAQPQKVVLTQQPQQQPIVQQVKPILQPIPQPQPPIQKIVAIPLPLPLKGTKLQQILQHKVASRNNQNLELAQTLPPQMLQIVKEMDTQQQQVAEDKASEGPFKGDQRRSILGSQRLSSTSSQFLLFEQTHRSSSIISKLSHYSSAKRQLEQQQAQLNQTQTSNGPGTGPMNTQRKKKALKIIQKQMQQALILHHTQTTFEGPISRAAKINSKKLDKNNQRAAYSLLHGIKRAKVPNNANNSSIIGTSAHPSQVNLPQQQQIAGKVVKNSDLLQVSGINYYSTQQASNLRLLQHAGTQPLKAQLNTKPNKQMIQMMPMHHFSDTTSSLEEKEDERSEGYQQYQTQPYIDDSSTPSPKQKETIPIIKPLAILTQIETQMENDQQIALLTRQKNSLTKLAKSITHLDLRPWGAENASARLKQSAVVVTSQNLTQSQSTQNLLKEGSNNPFARGATIGSPLRRSLNAVRKSNNNNPLNAAGN</sequence>
<protein>
    <submittedName>
        <fullName evidence="2">Uncharacterized protein</fullName>
    </submittedName>
</protein>
<comment type="caution">
    <text evidence="2">The sequence shown here is derived from an EMBL/GenBank/DDBJ whole genome shotgun (WGS) entry which is preliminary data.</text>
</comment>
<evidence type="ECO:0000313" key="2">
    <source>
        <dbReference type="EMBL" id="TNV85298.1"/>
    </source>
</evidence>
<evidence type="ECO:0000313" key="3">
    <source>
        <dbReference type="Proteomes" id="UP000785679"/>
    </source>
</evidence>
<feature type="compositionally biased region" description="Basic and acidic residues" evidence="1">
    <location>
        <begin position="702"/>
        <end position="717"/>
    </location>
</feature>
<dbReference type="AlphaFoldDB" id="A0A8J8P112"/>
<feature type="region of interest" description="Disordered" evidence="1">
    <location>
        <begin position="1"/>
        <end position="23"/>
    </location>
</feature>
<feature type="region of interest" description="Disordered" evidence="1">
    <location>
        <begin position="930"/>
        <end position="967"/>
    </location>
</feature>
<feature type="compositionally biased region" description="Polar residues" evidence="1">
    <location>
        <begin position="946"/>
        <end position="964"/>
    </location>
</feature>
<keyword evidence="3" id="KW-1185">Reference proteome</keyword>
<dbReference type="Proteomes" id="UP000785679">
    <property type="component" value="Unassembled WGS sequence"/>
</dbReference>
<name>A0A8J8P112_HALGN</name>
<feature type="compositionally biased region" description="Low complexity" evidence="1">
    <location>
        <begin position="759"/>
        <end position="770"/>
    </location>
</feature>
<feature type="compositionally biased region" description="Polar residues" evidence="1">
    <location>
        <begin position="12"/>
        <end position="23"/>
    </location>
</feature>
<gene>
    <name evidence="2" type="ORF">FGO68_gene3686</name>
</gene>
<feature type="region of interest" description="Disordered" evidence="1">
    <location>
        <begin position="440"/>
        <end position="464"/>
    </location>
</feature>
<feature type="region of interest" description="Disordered" evidence="1">
    <location>
        <begin position="694"/>
        <end position="722"/>
    </location>
</feature>
<proteinExistence type="predicted"/>
<feature type="compositionally biased region" description="Polar residues" evidence="1">
    <location>
        <begin position="170"/>
        <end position="181"/>
    </location>
</feature>
<accession>A0A8J8P112</accession>
<evidence type="ECO:0000256" key="1">
    <source>
        <dbReference type="SAM" id="MobiDB-lite"/>
    </source>
</evidence>
<feature type="region of interest" description="Disordered" evidence="1">
    <location>
        <begin position="755"/>
        <end position="785"/>
    </location>
</feature>